<proteinExistence type="inferred from homology"/>
<sequence>MLHFRPRLAIAVMTTMLLASTSAFAATPANTLVMAKNIDDMISLDPAEAYELSGIEVDANIYDRIVRIDAKDPTKIDPGVAESWTVSEDGKTFTFKIRAGMKFASGDPITADDAAFSLQRVIKLDKTPAFLISQLGWTKDNVDQMVKVVDPSTLQITIAPPFSPSLVLSLLSSIVGSVVEKQTVMQHDQGGDLGNAWLKAHSAGSGSFSLRSWQANESVVLDANPNYREGEPKLKRVVIRHVPEPASQRLMIEKGDADIARDLSPDQIAGLAGNKDVAVSVSPQATLHYVGLNVAHKPLDDVRVRQALHYLVDYDGMVNSFLKGQDQVHQTFWPSGFWAALDEKEYKFDPAKAKELLTAAGYPNGLELTLDAANSSPYINIAQSIQASMAQGGVKVTIIPAEQKTLLTKYRARQHQMLLVYWGPDYMDPHTNADSFARNTDNSDNPATKPLAWRNSWLIPDISKMTEAAVEERDLAKREQDYKDLQKKVMDEGPFVIMFQEIKQTAERGNVKGFLLGPASDVVLYGETTK</sequence>
<dbReference type="EMBL" id="BSPC01000014">
    <property type="protein sequence ID" value="GLS18642.1"/>
    <property type="molecule type" value="Genomic_DNA"/>
</dbReference>
<dbReference type="Gene3D" id="3.10.105.10">
    <property type="entry name" value="Dipeptide-binding Protein, Domain 3"/>
    <property type="match status" value="1"/>
</dbReference>
<dbReference type="PANTHER" id="PTHR30290:SF34">
    <property type="entry name" value="ABC TRANSPORTER, PERIPLASMIC OLIGO-PEPTIDE BINDING PROTEIN, PUTATIVE-RELATED"/>
    <property type="match status" value="1"/>
</dbReference>
<comment type="subcellular location">
    <subcellularLocation>
        <location evidence="1">Periplasm</location>
    </subcellularLocation>
</comment>
<accession>A0ABQ6CK42</accession>
<dbReference type="Gene3D" id="3.90.76.10">
    <property type="entry name" value="Dipeptide-binding Protein, Domain 1"/>
    <property type="match status" value="1"/>
</dbReference>
<evidence type="ECO:0000256" key="1">
    <source>
        <dbReference type="ARBA" id="ARBA00004418"/>
    </source>
</evidence>
<dbReference type="CDD" id="cd08512">
    <property type="entry name" value="PBP2_NikA_DppA_OppA_like_7"/>
    <property type="match status" value="1"/>
</dbReference>
<organism evidence="5 6">
    <name type="scientific">Labrys miyagiensis</name>
    <dbReference type="NCBI Taxonomy" id="346912"/>
    <lineage>
        <taxon>Bacteria</taxon>
        <taxon>Pseudomonadati</taxon>
        <taxon>Pseudomonadota</taxon>
        <taxon>Alphaproteobacteria</taxon>
        <taxon>Hyphomicrobiales</taxon>
        <taxon>Xanthobacteraceae</taxon>
        <taxon>Labrys</taxon>
    </lineage>
</organism>
<dbReference type="InterPro" id="IPR000914">
    <property type="entry name" value="SBP_5_dom"/>
</dbReference>
<dbReference type="Gene3D" id="3.40.190.10">
    <property type="entry name" value="Periplasmic binding protein-like II"/>
    <property type="match status" value="1"/>
</dbReference>
<dbReference type="SUPFAM" id="SSF53850">
    <property type="entry name" value="Periplasmic binding protein-like II"/>
    <property type="match status" value="1"/>
</dbReference>
<evidence type="ECO:0000313" key="5">
    <source>
        <dbReference type="EMBL" id="GLS18642.1"/>
    </source>
</evidence>
<evidence type="ECO:0000313" key="6">
    <source>
        <dbReference type="Proteomes" id="UP001156882"/>
    </source>
</evidence>
<dbReference type="Pfam" id="PF00496">
    <property type="entry name" value="SBP_bac_5"/>
    <property type="match status" value="1"/>
</dbReference>
<comment type="similarity">
    <text evidence="2">Belongs to the bacterial solute-binding protein 5 family.</text>
</comment>
<evidence type="ECO:0000259" key="4">
    <source>
        <dbReference type="Pfam" id="PF00496"/>
    </source>
</evidence>
<protein>
    <submittedName>
        <fullName evidence="5">ABC transporter substrate-binding protein</fullName>
    </submittedName>
</protein>
<evidence type="ECO:0000256" key="2">
    <source>
        <dbReference type="ARBA" id="ARBA00005695"/>
    </source>
</evidence>
<feature type="domain" description="Solute-binding protein family 5" evidence="4">
    <location>
        <begin position="75"/>
        <end position="443"/>
    </location>
</feature>
<evidence type="ECO:0000256" key="3">
    <source>
        <dbReference type="SAM" id="SignalP"/>
    </source>
</evidence>
<name>A0ABQ6CK42_9HYPH</name>
<dbReference type="RefSeq" id="WP_284311509.1">
    <property type="nucleotide sequence ID" value="NZ_BSPC01000014.1"/>
</dbReference>
<dbReference type="InterPro" id="IPR039424">
    <property type="entry name" value="SBP_5"/>
</dbReference>
<keyword evidence="6" id="KW-1185">Reference proteome</keyword>
<reference evidence="6" key="1">
    <citation type="journal article" date="2019" name="Int. J. Syst. Evol. Microbiol.">
        <title>The Global Catalogue of Microorganisms (GCM) 10K type strain sequencing project: providing services to taxonomists for standard genome sequencing and annotation.</title>
        <authorList>
            <consortium name="The Broad Institute Genomics Platform"/>
            <consortium name="The Broad Institute Genome Sequencing Center for Infectious Disease"/>
            <person name="Wu L."/>
            <person name="Ma J."/>
        </authorList>
    </citation>
    <scope>NUCLEOTIDE SEQUENCE [LARGE SCALE GENOMIC DNA]</scope>
    <source>
        <strain evidence="6">NBRC 101365</strain>
    </source>
</reference>
<feature type="signal peptide" evidence="3">
    <location>
        <begin position="1"/>
        <end position="25"/>
    </location>
</feature>
<dbReference type="Proteomes" id="UP001156882">
    <property type="component" value="Unassembled WGS sequence"/>
</dbReference>
<keyword evidence="3" id="KW-0732">Signal</keyword>
<gene>
    <name evidence="5" type="ORF">GCM10007874_16590</name>
</gene>
<dbReference type="PIRSF" id="PIRSF002741">
    <property type="entry name" value="MppA"/>
    <property type="match status" value="1"/>
</dbReference>
<dbReference type="PANTHER" id="PTHR30290">
    <property type="entry name" value="PERIPLASMIC BINDING COMPONENT OF ABC TRANSPORTER"/>
    <property type="match status" value="1"/>
</dbReference>
<feature type="chain" id="PRO_5047283325" evidence="3">
    <location>
        <begin position="26"/>
        <end position="530"/>
    </location>
</feature>
<dbReference type="InterPro" id="IPR030678">
    <property type="entry name" value="Peptide/Ni-bd"/>
</dbReference>
<comment type="caution">
    <text evidence="5">The sequence shown here is derived from an EMBL/GenBank/DDBJ whole genome shotgun (WGS) entry which is preliminary data.</text>
</comment>